<accession>A0A9D1F1K1</accession>
<dbReference type="Pfam" id="PF12838">
    <property type="entry name" value="Fer4_7"/>
    <property type="match status" value="1"/>
</dbReference>
<reference evidence="5" key="2">
    <citation type="journal article" date="2021" name="PeerJ">
        <title>Extensive microbial diversity within the chicken gut microbiome revealed by metagenomics and culture.</title>
        <authorList>
            <person name="Gilroy R."/>
            <person name="Ravi A."/>
            <person name="Getino M."/>
            <person name="Pursley I."/>
            <person name="Horton D.L."/>
            <person name="Alikhan N.F."/>
            <person name="Baker D."/>
            <person name="Gharbi K."/>
            <person name="Hall N."/>
            <person name="Watson M."/>
            <person name="Adriaenssens E.M."/>
            <person name="Foster-Nyarko E."/>
            <person name="Jarju S."/>
            <person name="Secka A."/>
            <person name="Antonio M."/>
            <person name="Oren A."/>
            <person name="Chaudhuri R.R."/>
            <person name="La Ragione R."/>
            <person name="Hildebrand F."/>
            <person name="Pallen M.J."/>
        </authorList>
    </citation>
    <scope>NUCLEOTIDE SEQUENCE</scope>
    <source>
        <strain evidence="5">6276</strain>
    </source>
</reference>
<reference evidence="5" key="1">
    <citation type="submission" date="2020-10" db="EMBL/GenBank/DDBJ databases">
        <authorList>
            <person name="Gilroy R."/>
        </authorList>
    </citation>
    <scope>NUCLEOTIDE SEQUENCE</scope>
    <source>
        <strain evidence="5">6276</strain>
    </source>
</reference>
<dbReference type="EMBL" id="DVIU01000303">
    <property type="protein sequence ID" value="HIS37873.1"/>
    <property type="molecule type" value="Genomic_DNA"/>
</dbReference>
<evidence type="ECO:0000256" key="3">
    <source>
        <dbReference type="ARBA" id="ARBA00023014"/>
    </source>
</evidence>
<feature type="domain" description="4Fe-4S ferredoxin-type" evidence="4">
    <location>
        <begin position="35"/>
        <end position="65"/>
    </location>
</feature>
<dbReference type="PROSITE" id="PS00198">
    <property type="entry name" value="4FE4S_FER_1"/>
    <property type="match status" value="1"/>
</dbReference>
<dbReference type="InterPro" id="IPR007525">
    <property type="entry name" value="FrhB_FdhB_C"/>
</dbReference>
<comment type="caution">
    <text evidence="5">The sequence shown here is derived from an EMBL/GenBank/DDBJ whole genome shotgun (WGS) entry which is preliminary data.</text>
</comment>
<evidence type="ECO:0000313" key="6">
    <source>
        <dbReference type="Proteomes" id="UP000823928"/>
    </source>
</evidence>
<dbReference type="GO" id="GO:0046872">
    <property type="term" value="F:metal ion binding"/>
    <property type="evidence" value="ECO:0007669"/>
    <property type="project" value="UniProtKB-KW"/>
</dbReference>
<dbReference type="Gene3D" id="3.30.70.20">
    <property type="match status" value="1"/>
</dbReference>
<keyword evidence="3" id="KW-0411">Iron-sulfur</keyword>
<dbReference type="PROSITE" id="PS51379">
    <property type="entry name" value="4FE4S_FER_2"/>
    <property type="match status" value="2"/>
</dbReference>
<dbReference type="InterPro" id="IPR017896">
    <property type="entry name" value="4Fe4S_Fe-S-bd"/>
</dbReference>
<name>A0A9D1F1K1_9BACT</name>
<dbReference type="PANTHER" id="PTHR43193:SF2">
    <property type="entry name" value="POLYFERREDOXIN PROTEIN FWDF"/>
    <property type="match status" value="1"/>
</dbReference>
<dbReference type="PANTHER" id="PTHR43193">
    <property type="match status" value="1"/>
</dbReference>
<evidence type="ECO:0000256" key="1">
    <source>
        <dbReference type="ARBA" id="ARBA00022723"/>
    </source>
</evidence>
<feature type="domain" description="4Fe-4S ferredoxin-type" evidence="4">
    <location>
        <begin position="1"/>
        <end position="30"/>
    </location>
</feature>
<dbReference type="SUPFAM" id="SSF54862">
    <property type="entry name" value="4Fe-4S ferredoxins"/>
    <property type="match status" value="1"/>
</dbReference>
<dbReference type="InterPro" id="IPR052977">
    <property type="entry name" value="Polyferredoxin-like_ET"/>
</dbReference>
<dbReference type="InterPro" id="IPR017900">
    <property type="entry name" value="4Fe4S_Fe_S_CS"/>
</dbReference>
<evidence type="ECO:0000259" key="4">
    <source>
        <dbReference type="PROSITE" id="PS51379"/>
    </source>
</evidence>
<proteinExistence type="predicted"/>
<evidence type="ECO:0000256" key="2">
    <source>
        <dbReference type="ARBA" id="ARBA00023004"/>
    </source>
</evidence>
<evidence type="ECO:0000313" key="5">
    <source>
        <dbReference type="EMBL" id="HIS37873.1"/>
    </source>
</evidence>
<dbReference type="Proteomes" id="UP000823928">
    <property type="component" value="Unassembled WGS sequence"/>
</dbReference>
<keyword evidence="1" id="KW-0479">Metal-binding</keyword>
<dbReference type="GO" id="GO:0051536">
    <property type="term" value="F:iron-sulfur cluster binding"/>
    <property type="evidence" value="ECO:0007669"/>
    <property type="project" value="UniProtKB-KW"/>
</dbReference>
<keyword evidence="2" id="KW-0408">Iron</keyword>
<gene>
    <name evidence="5" type="ORF">IAC10_14815</name>
</gene>
<protein>
    <submittedName>
        <fullName evidence="5">Coenzyme F420 hydrogenase/dehydrogenase, beta subunit C-terminal domain</fullName>
    </submittedName>
</protein>
<dbReference type="AlphaFoldDB" id="A0A9D1F1K1"/>
<organism evidence="5 6">
    <name type="scientific">Candidatus Scatousia excrementigallinarum</name>
    <dbReference type="NCBI Taxonomy" id="2840935"/>
    <lineage>
        <taxon>Bacteria</taxon>
        <taxon>Candidatus Scatousia</taxon>
    </lineage>
</organism>
<dbReference type="Pfam" id="PF04432">
    <property type="entry name" value="FrhB_FdhB_C"/>
    <property type="match status" value="1"/>
</dbReference>
<sequence>MITVCNSEECFACGACENICPKNCIERVYNDDSSWHMSIDENKCIHCNLCEKVCPNINKVVAQKPNAAYAAWNDDVRAHKTAASGGIASALYSYAYKNGLFFCGVELNSDREAVYSVTRDIDKIKVFRNSKYTFSFMNSIFSEIANLLEMGEKVLFIGLPCHVAALKNYVSLKKVAGELITVDLICHGTPSPSFLKEHIVAIENKKNIESGKIYFRDPKYGTGNFLFTIYDKQKISCLDAESKFSVNNTKSTPAYKKKVVSNDLYQIGYHNALIYRDCCYRCKFATGERVSDITLGDYHGLGQEAPYTHERKEVSVILVNTPKGKQLINLLVKNNFITAYERPVNEPLKYEKQLNRPSIAPAERKVFLEKYKEIHDFELAAKYAFAVYQRNNKLRLLSPVPKIKLIIKSVVPRGIKERIKAYRRKRSKKL</sequence>